<organism evidence="3 4">
    <name type="scientific">Brassica oleracea var. oleracea</name>
    <dbReference type="NCBI Taxonomy" id="109376"/>
    <lineage>
        <taxon>Eukaryota</taxon>
        <taxon>Viridiplantae</taxon>
        <taxon>Streptophyta</taxon>
        <taxon>Embryophyta</taxon>
        <taxon>Tracheophyta</taxon>
        <taxon>Spermatophyta</taxon>
        <taxon>Magnoliopsida</taxon>
        <taxon>eudicotyledons</taxon>
        <taxon>Gunneridae</taxon>
        <taxon>Pentapetalae</taxon>
        <taxon>rosids</taxon>
        <taxon>malvids</taxon>
        <taxon>Brassicales</taxon>
        <taxon>Brassicaceae</taxon>
        <taxon>Brassiceae</taxon>
        <taxon>Brassica</taxon>
    </lineage>
</organism>
<dbReference type="InterPro" id="IPR012337">
    <property type="entry name" value="RNaseH-like_sf"/>
</dbReference>
<dbReference type="EnsemblPlants" id="Bo4g136310.1">
    <property type="protein sequence ID" value="Bo4g136310.1"/>
    <property type="gene ID" value="Bo4g136310"/>
</dbReference>
<dbReference type="SUPFAM" id="SSF53098">
    <property type="entry name" value="Ribonuclease H-like"/>
    <property type="match status" value="1"/>
</dbReference>
<dbReference type="InterPro" id="IPR044730">
    <property type="entry name" value="RNase_H-like_dom_plant"/>
</dbReference>
<dbReference type="HOGENOM" id="CLU_000680_5_3_1"/>
<reference evidence="3" key="2">
    <citation type="submission" date="2015-03" db="UniProtKB">
        <authorList>
            <consortium name="EnsemblPlants"/>
        </authorList>
    </citation>
    <scope>IDENTIFICATION</scope>
</reference>
<evidence type="ECO:0000256" key="1">
    <source>
        <dbReference type="SAM" id="MobiDB-lite"/>
    </source>
</evidence>
<dbReference type="InterPro" id="IPR036397">
    <property type="entry name" value="RNaseH_sf"/>
</dbReference>
<dbReference type="Gene3D" id="3.30.420.10">
    <property type="entry name" value="Ribonuclease H-like superfamily/Ribonuclease H"/>
    <property type="match status" value="1"/>
</dbReference>
<dbReference type="AlphaFoldDB" id="A0A0D3BZD3"/>
<dbReference type="InterPro" id="IPR002156">
    <property type="entry name" value="RNaseH_domain"/>
</dbReference>
<feature type="domain" description="RNase H type-1" evidence="2">
    <location>
        <begin position="34"/>
        <end position="153"/>
    </location>
</feature>
<dbReference type="GO" id="GO:0004523">
    <property type="term" value="F:RNA-DNA hybrid ribonuclease activity"/>
    <property type="evidence" value="ECO:0007669"/>
    <property type="project" value="InterPro"/>
</dbReference>
<dbReference type="Proteomes" id="UP000032141">
    <property type="component" value="Chromosome C4"/>
</dbReference>
<accession>A0A0D3BZD3</accession>
<proteinExistence type="predicted"/>
<evidence type="ECO:0000313" key="3">
    <source>
        <dbReference type="EnsemblPlants" id="Bo4g136310.1"/>
    </source>
</evidence>
<sequence>MSNLTTSPHSVSRKDCSASVPQSQPRENEFLCFSDAAWNSATSAGGLGWTCSNSAGATLLQGSSPCPIVASALVAEALALKAVIKAAISLNIKDLVCHSDSKGLINLITGNTSVIALQGILHDISVLSNSMSSISFKFVPRRCNTIADRLAKEVLFSESNSSLERENLVA</sequence>
<dbReference type="GO" id="GO:0003676">
    <property type="term" value="F:nucleic acid binding"/>
    <property type="evidence" value="ECO:0007669"/>
    <property type="project" value="InterPro"/>
</dbReference>
<protein>
    <recommendedName>
        <fullName evidence="2">RNase H type-1 domain-containing protein</fullName>
    </recommendedName>
</protein>
<dbReference type="Gramene" id="Bo4g136310.1">
    <property type="protein sequence ID" value="Bo4g136310.1"/>
    <property type="gene ID" value="Bo4g136310"/>
</dbReference>
<dbReference type="PANTHER" id="PTHR47074:SF49">
    <property type="entry name" value="POLYNUCLEOTIDYL TRANSFERASE, RIBONUCLEASE H-LIKE SUPERFAMILY PROTEIN"/>
    <property type="match status" value="1"/>
</dbReference>
<reference evidence="3 4" key="1">
    <citation type="journal article" date="2014" name="Genome Biol.">
        <title>Transcriptome and methylome profiling reveals relics of genome dominance in the mesopolyploid Brassica oleracea.</title>
        <authorList>
            <person name="Parkin I.A."/>
            <person name="Koh C."/>
            <person name="Tang H."/>
            <person name="Robinson S.J."/>
            <person name="Kagale S."/>
            <person name="Clarke W.E."/>
            <person name="Town C.D."/>
            <person name="Nixon J."/>
            <person name="Krishnakumar V."/>
            <person name="Bidwell S.L."/>
            <person name="Denoeud F."/>
            <person name="Belcram H."/>
            <person name="Links M.G."/>
            <person name="Just J."/>
            <person name="Clarke C."/>
            <person name="Bender T."/>
            <person name="Huebert T."/>
            <person name="Mason A.S."/>
            <person name="Pires J.C."/>
            <person name="Barker G."/>
            <person name="Moore J."/>
            <person name="Walley P.G."/>
            <person name="Manoli S."/>
            <person name="Batley J."/>
            <person name="Edwards D."/>
            <person name="Nelson M.N."/>
            <person name="Wang X."/>
            <person name="Paterson A.H."/>
            <person name="King G."/>
            <person name="Bancroft I."/>
            <person name="Chalhoub B."/>
            <person name="Sharpe A.G."/>
        </authorList>
    </citation>
    <scope>NUCLEOTIDE SEQUENCE</scope>
    <source>
        <strain evidence="3 4">cv. TO1000</strain>
    </source>
</reference>
<name>A0A0D3BZD3_BRAOL</name>
<dbReference type="PANTHER" id="PTHR47074">
    <property type="entry name" value="BNAC02G40300D PROTEIN"/>
    <property type="match status" value="1"/>
</dbReference>
<dbReference type="eggNOG" id="KOG1075">
    <property type="taxonomic scope" value="Eukaryota"/>
</dbReference>
<dbReference type="InterPro" id="IPR052929">
    <property type="entry name" value="RNase_H-like_EbsB-rel"/>
</dbReference>
<dbReference type="OMA" id="CINRISW"/>
<feature type="compositionally biased region" description="Polar residues" evidence="1">
    <location>
        <begin position="1"/>
        <end position="10"/>
    </location>
</feature>
<evidence type="ECO:0000259" key="2">
    <source>
        <dbReference type="Pfam" id="PF13456"/>
    </source>
</evidence>
<dbReference type="CDD" id="cd06222">
    <property type="entry name" value="RNase_H_like"/>
    <property type="match status" value="1"/>
</dbReference>
<dbReference type="Pfam" id="PF13456">
    <property type="entry name" value="RVT_3"/>
    <property type="match status" value="1"/>
</dbReference>
<feature type="region of interest" description="Disordered" evidence="1">
    <location>
        <begin position="1"/>
        <end position="22"/>
    </location>
</feature>
<evidence type="ECO:0000313" key="4">
    <source>
        <dbReference type="Proteomes" id="UP000032141"/>
    </source>
</evidence>
<keyword evidence="4" id="KW-1185">Reference proteome</keyword>